<organism evidence="1 2">
    <name type="scientific">Hypothenemus hampei</name>
    <name type="common">Coffee berry borer</name>
    <dbReference type="NCBI Taxonomy" id="57062"/>
    <lineage>
        <taxon>Eukaryota</taxon>
        <taxon>Metazoa</taxon>
        <taxon>Ecdysozoa</taxon>
        <taxon>Arthropoda</taxon>
        <taxon>Hexapoda</taxon>
        <taxon>Insecta</taxon>
        <taxon>Pterygota</taxon>
        <taxon>Neoptera</taxon>
        <taxon>Endopterygota</taxon>
        <taxon>Coleoptera</taxon>
        <taxon>Polyphaga</taxon>
        <taxon>Cucujiformia</taxon>
        <taxon>Curculionidae</taxon>
        <taxon>Scolytinae</taxon>
        <taxon>Hypothenemus</taxon>
    </lineage>
</organism>
<evidence type="ECO:0000313" key="1">
    <source>
        <dbReference type="EMBL" id="KAL1493919.1"/>
    </source>
</evidence>
<proteinExistence type="predicted"/>
<dbReference type="AlphaFoldDB" id="A0ABD1EGU7"/>
<comment type="caution">
    <text evidence="1">The sequence shown here is derived from an EMBL/GenBank/DDBJ whole genome shotgun (WGS) entry which is preliminary data.</text>
</comment>
<dbReference type="Proteomes" id="UP001566132">
    <property type="component" value="Unassembled WGS sequence"/>
</dbReference>
<sequence>MGVSVPTVKRIKPEFSELSFYYPTEIEDDVEHTIIICPRWVKLRRQLELRVDSTLTIENIGEVMLRSKSNWVCDKFVCNSVKMVAKALNARSTDTCEAETANTVLERPYKSLSVCLNFFQ</sequence>
<keyword evidence="2" id="KW-1185">Reference proteome</keyword>
<gene>
    <name evidence="1" type="ORF">ABEB36_009599</name>
</gene>
<name>A0ABD1EGU7_HYPHA</name>
<reference evidence="1 2" key="1">
    <citation type="submission" date="2024-05" db="EMBL/GenBank/DDBJ databases">
        <title>Genetic variation in Jamaican populations of the coffee berry borer (Hypothenemus hampei).</title>
        <authorList>
            <person name="Errbii M."/>
            <person name="Myrie A."/>
        </authorList>
    </citation>
    <scope>NUCLEOTIDE SEQUENCE [LARGE SCALE GENOMIC DNA]</scope>
    <source>
        <strain evidence="1">JA-Hopewell-2020-01-JO</strain>
        <tissue evidence="1">Whole body</tissue>
    </source>
</reference>
<accession>A0ABD1EGU7</accession>
<evidence type="ECO:0000313" key="2">
    <source>
        <dbReference type="Proteomes" id="UP001566132"/>
    </source>
</evidence>
<dbReference type="EMBL" id="JBDJPC010000007">
    <property type="protein sequence ID" value="KAL1493919.1"/>
    <property type="molecule type" value="Genomic_DNA"/>
</dbReference>
<protein>
    <submittedName>
        <fullName evidence="1">Uncharacterized protein</fullName>
    </submittedName>
</protein>